<dbReference type="Proteomes" id="UP000092460">
    <property type="component" value="Unassembled WGS sequence"/>
</dbReference>
<evidence type="ECO:0000256" key="1">
    <source>
        <dbReference type="SAM" id="Phobius"/>
    </source>
</evidence>
<keyword evidence="1" id="KW-0812">Transmembrane</keyword>
<dbReference type="EMBL" id="JXJN01000578">
    <property type="status" value="NOT_ANNOTATED_CDS"/>
    <property type="molecule type" value="Genomic_DNA"/>
</dbReference>
<reference evidence="2" key="2">
    <citation type="submission" date="2020-05" db="UniProtKB">
        <authorList>
            <consortium name="EnsemblMetazoa"/>
        </authorList>
    </citation>
    <scope>IDENTIFICATION</scope>
    <source>
        <strain evidence="2">IAEA</strain>
    </source>
</reference>
<name>A0A1B0AMU7_9MUSC</name>
<proteinExistence type="predicted"/>
<evidence type="ECO:0000313" key="2">
    <source>
        <dbReference type="EnsemblMetazoa" id="GPPI002249-PA"/>
    </source>
</evidence>
<keyword evidence="3" id="KW-1185">Reference proteome</keyword>
<evidence type="ECO:0000313" key="3">
    <source>
        <dbReference type="Proteomes" id="UP000092460"/>
    </source>
</evidence>
<feature type="transmembrane region" description="Helical" evidence="1">
    <location>
        <begin position="26"/>
        <end position="48"/>
    </location>
</feature>
<accession>A0A1B0AMU7</accession>
<protein>
    <submittedName>
        <fullName evidence="2">Uncharacterized protein</fullName>
    </submittedName>
</protein>
<reference evidence="3" key="1">
    <citation type="submission" date="2015-01" db="EMBL/GenBank/DDBJ databases">
        <authorList>
            <person name="Aksoy S."/>
            <person name="Warren W."/>
            <person name="Wilson R.K."/>
        </authorList>
    </citation>
    <scope>NUCLEOTIDE SEQUENCE [LARGE SCALE GENOMIC DNA]</scope>
    <source>
        <strain evidence="3">IAEA</strain>
    </source>
</reference>
<organism evidence="2 3">
    <name type="scientific">Glossina palpalis gambiensis</name>
    <dbReference type="NCBI Taxonomy" id="67801"/>
    <lineage>
        <taxon>Eukaryota</taxon>
        <taxon>Metazoa</taxon>
        <taxon>Ecdysozoa</taxon>
        <taxon>Arthropoda</taxon>
        <taxon>Hexapoda</taxon>
        <taxon>Insecta</taxon>
        <taxon>Pterygota</taxon>
        <taxon>Neoptera</taxon>
        <taxon>Endopterygota</taxon>
        <taxon>Diptera</taxon>
        <taxon>Brachycera</taxon>
        <taxon>Muscomorpha</taxon>
        <taxon>Hippoboscoidea</taxon>
        <taxon>Glossinidae</taxon>
        <taxon>Glossina</taxon>
    </lineage>
</organism>
<dbReference type="VEuPathDB" id="VectorBase:GPPI002249"/>
<keyword evidence="1" id="KW-0472">Membrane</keyword>
<dbReference type="EnsemblMetazoa" id="GPPI002249-RA">
    <property type="protein sequence ID" value="GPPI002249-PA"/>
    <property type="gene ID" value="GPPI002249"/>
</dbReference>
<dbReference type="AlphaFoldDB" id="A0A1B0AMU7"/>
<sequence length="104" mass="12092">MLSSRTNTIIAFSLQSDYVDGYNRRVLFSFNILFIYCLPLRYSLPVLFSYHLTTKVLRSETKSELWLAYLLPPHLANVISLEVSDLNDYSHGLVGFWVLLDLSW</sequence>
<keyword evidence="1" id="KW-1133">Transmembrane helix</keyword>